<keyword evidence="1" id="KW-0812">Transmembrane</keyword>
<dbReference type="Proteomes" id="UP000317648">
    <property type="component" value="Chromosome"/>
</dbReference>
<keyword evidence="3" id="KW-1185">Reference proteome</keyword>
<dbReference type="OrthoDB" id="281946at2"/>
<gene>
    <name evidence="2" type="primary">acpP_4</name>
    <name evidence="2" type="ORF">Pla8534_63570</name>
</gene>
<organism evidence="2 3">
    <name type="scientific">Lignipirellula cremea</name>
    <dbReference type="NCBI Taxonomy" id="2528010"/>
    <lineage>
        <taxon>Bacteria</taxon>
        <taxon>Pseudomonadati</taxon>
        <taxon>Planctomycetota</taxon>
        <taxon>Planctomycetia</taxon>
        <taxon>Pirellulales</taxon>
        <taxon>Pirellulaceae</taxon>
        <taxon>Lignipirellula</taxon>
    </lineage>
</organism>
<evidence type="ECO:0000313" key="2">
    <source>
        <dbReference type="EMBL" id="QDU98488.1"/>
    </source>
</evidence>
<evidence type="ECO:0000313" key="3">
    <source>
        <dbReference type="Proteomes" id="UP000317648"/>
    </source>
</evidence>
<accession>A0A518E328</accession>
<evidence type="ECO:0000256" key="1">
    <source>
        <dbReference type="SAM" id="Phobius"/>
    </source>
</evidence>
<keyword evidence="1" id="KW-1133">Transmembrane helix</keyword>
<keyword evidence="1" id="KW-0472">Membrane</keyword>
<name>A0A518E328_9BACT</name>
<proteinExistence type="predicted"/>
<dbReference type="KEGG" id="lcre:Pla8534_63570"/>
<dbReference type="RefSeq" id="WP_145057786.1">
    <property type="nucleotide sequence ID" value="NZ_CP036433.1"/>
</dbReference>
<protein>
    <submittedName>
        <fullName evidence="2">Acyl carrier protein</fullName>
    </submittedName>
</protein>
<reference evidence="2 3" key="1">
    <citation type="submission" date="2019-02" db="EMBL/GenBank/DDBJ databases">
        <title>Deep-cultivation of Planctomycetes and their phenomic and genomic characterization uncovers novel biology.</title>
        <authorList>
            <person name="Wiegand S."/>
            <person name="Jogler M."/>
            <person name="Boedeker C."/>
            <person name="Pinto D."/>
            <person name="Vollmers J."/>
            <person name="Rivas-Marin E."/>
            <person name="Kohn T."/>
            <person name="Peeters S.H."/>
            <person name="Heuer A."/>
            <person name="Rast P."/>
            <person name="Oberbeckmann S."/>
            <person name="Bunk B."/>
            <person name="Jeske O."/>
            <person name="Meyerdierks A."/>
            <person name="Storesund J.E."/>
            <person name="Kallscheuer N."/>
            <person name="Luecker S."/>
            <person name="Lage O.M."/>
            <person name="Pohl T."/>
            <person name="Merkel B.J."/>
            <person name="Hornburger P."/>
            <person name="Mueller R.-W."/>
            <person name="Bruemmer F."/>
            <person name="Labrenz M."/>
            <person name="Spormann A.M."/>
            <person name="Op den Camp H."/>
            <person name="Overmann J."/>
            <person name="Amann R."/>
            <person name="Jetten M.S.M."/>
            <person name="Mascher T."/>
            <person name="Medema M.H."/>
            <person name="Devos D.P."/>
            <person name="Kaster A.-K."/>
            <person name="Ovreas L."/>
            <person name="Rohde M."/>
            <person name="Galperin M.Y."/>
            <person name="Jogler C."/>
        </authorList>
    </citation>
    <scope>NUCLEOTIDE SEQUENCE [LARGE SCALE GENOMIC DNA]</scope>
    <source>
        <strain evidence="2 3">Pla85_3_4</strain>
    </source>
</reference>
<dbReference type="EMBL" id="CP036433">
    <property type="protein sequence ID" value="QDU98488.1"/>
    <property type="molecule type" value="Genomic_DNA"/>
</dbReference>
<feature type="transmembrane region" description="Helical" evidence="1">
    <location>
        <begin position="6"/>
        <end position="28"/>
    </location>
</feature>
<sequence>MTFLLQIGIACLAVSAVVVGLFAVELILVRKRERHFDACWPPITDEEFLARCSPGVSRDTALRTRRIVAEQLGIPYDQVHPDQDFVHDLDC</sequence>
<dbReference type="AlphaFoldDB" id="A0A518E328"/>